<feature type="compositionally biased region" description="Polar residues" evidence="7">
    <location>
        <begin position="108"/>
        <end position="131"/>
    </location>
</feature>
<dbReference type="InterPro" id="IPR011598">
    <property type="entry name" value="bHLH_dom"/>
</dbReference>
<dbReference type="PANTHER" id="PTHR12565">
    <property type="entry name" value="STEROL REGULATORY ELEMENT-BINDING PROTEIN"/>
    <property type="match status" value="1"/>
</dbReference>
<evidence type="ECO:0000256" key="7">
    <source>
        <dbReference type="SAM" id="MobiDB-lite"/>
    </source>
</evidence>
<comment type="caution">
    <text evidence="9">The sequence shown here is derived from an EMBL/GenBank/DDBJ whole genome shotgun (WGS) entry which is preliminary data.</text>
</comment>
<proteinExistence type="predicted"/>
<comment type="subcellular location">
    <subcellularLocation>
        <location evidence="1">Nucleus</location>
    </subcellularLocation>
</comment>
<dbReference type="GO" id="GO:0006351">
    <property type="term" value="P:DNA-templated transcription"/>
    <property type="evidence" value="ECO:0007669"/>
    <property type="project" value="UniProtKB-ARBA"/>
</dbReference>
<evidence type="ECO:0000259" key="8">
    <source>
        <dbReference type="PROSITE" id="PS50888"/>
    </source>
</evidence>
<dbReference type="FunFam" id="4.10.280.10:FF:000058">
    <property type="entry name" value="transcription factor BEE 3-like"/>
    <property type="match status" value="1"/>
</dbReference>
<gene>
    <name evidence="9" type="ORF">ILEXP_LOCUS5413</name>
</gene>
<evidence type="ECO:0000256" key="5">
    <source>
        <dbReference type="ARBA" id="ARBA00023242"/>
    </source>
</evidence>
<evidence type="ECO:0000256" key="3">
    <source>
        <dbReference type="ARBA" id="ARBA00023125"/>
    </source>
</evidence>
<dbReference type="InterPro" id="IPR024097">
    <property type="entry name" value="bHLH_ZIP_TF"/>
</dbReference>
<keyword evidence="2" id="KW-0805">Transcription regulation</keyword>
<reference evidence="9 10" key="1">
    <citation type="submission" date="2024-02" db="EMBL/GenBank/DDBJ databases">
        <authorList>
            <person name="Vignale AGUSTIN F."/>
            <person name="Sosa J E."/>
            <person name="Modenutti C."/>
        </authorList>
    </citation>
    <scope>NUCLEOTIDE SEQUENCE [LARGE SCALE GENOMIC DNA]</scope>
</reference>
<dbReference type="Proteomes" id="UP001642360">
    <property type="component" value="Unassembled WGS sequence"/>
</dbReference>
<dbReference type="EMBL" id="CAUOFW020000878">
    <property type="protein sequence ID" value="CAK9138315.1"/>
    <property type="molecule type" value="Genomic_DNA"/>
</dbReference>
<keyword evidence="3" id="KW-0238">DNA-binding</keyword>
<evidence type="ECO:0000256" key="4">
    <source>
        <dbReference type="ARBA" id="ARBA00023163"/>
    </source>
</evidence>
<dbReference type="PANTHER" id="PTHR12565:SF340">
    <property type="entry name" value="TRANSCRIPTION FACTOR BEE 3"/>
    <property type="match status" value="1"/>
</dbReference>
<evidence type="ECO:0000313" key="9">
    <source>
        <dbReference type="EMBL" id="CAK9138315.1"/>
    </source>
</evidence>
<protein>
    <recommendedName>
        <fullName evidence="8">BHLH domain-containing protein</fullName>
    </recommendedName>
</protein>
<keyword evidence="5" id="KW-0539">Nucleus</keyword>
<dbReference type="GO" id="GO:0005634">
    <property type="term" value="C:nucleus"/>
    <property type="evidence" value="ECO:0007669"/>
    <property type="project" value="UniProtKB-SubCell"/>
</dbReference>
<comment type="function">
    <text evidence="6">Positive regulator of brassinosteroid signaling.</text>
</comment>
<dbReference type="PROSITE" id="PS50888">
    <property type="entry name" value="BHLH"/>
    <property type="match status" value="1"/>
</dbReference>
<dbReference type="GO" id="GO:0003677">
    <property type="term" value="F:DNA binding"/>
    <property type="evidence" value="ECO:0007669"/>
    <property type="project" value="UniProtKB-KW"/>
</dbReference>
<feature type="domain" description="BHLH" evidence="8">
    <location>
        <begin position="158"/>
        <end position="208"/>
    </location>
</feature>
<name>A0ABC8R433_9AQUA</name>
<dbReference type="SMART" id="SM00353">
    <property type="entry name" value="HLH"/>
    <property type="match status" value="1"/>
</dbReference>
<evidence type="ECO:0000256" key="6">
    <source>
        <dbReference type="ARBA" id="ARBA00055372"/>
    </source>
</evidence>
<dbReference type="GO" id="GO:0006355">
    <property type="term" value="P:regulation of DNA-templated transcription"/>
    <property type="evidence" value="ECO:0007669"/>
    <property type="project" value="UniProtKB-ARBA"/>
</dbReference>
<organism evidence="9 10">
    <name type="scientific">Ilex paraguariensis</name>
    <name type="common">yerba mate</name>
    <dbReference type="NCBI Taxonomy" id="185542"/>
    <lineage>
        <taxon>Eukaryota</taxon>
        <taxon>Viridiplantae</taxon>
        <taxon>Streptophyta</taxon>
        <taxon>Embryophyta</taxon>
        <taxon>Tracheophyta</taxon>
        <taxon>Spermatophyta</taxon>
        <taxon>Magnoliopsida</taxon>
        <taxon>eudicotyledons</taxon>
        <taxon>Gunneridae</taxon>
        <taxon>Pentapetalae</taxon>
        <taxon>asterids</taxon>
        <taxon>campanulids</taxon>
        <taxon>Aquifoliales</taxon>
        <taxon>Aquifoliaceae</taxon>
        <taxon>Ilex</taxon>
    </lineage>
</organism>
<keyword evidence="10" id="KW-1185">Reference proteome</keyword>
<evidence type="ECO:0000313" key="10">
    <source>
        <dbReference type="Proteomes" id="UP001642360"/>
    </source>
</evidence>
<sequence>MADFTSNLQSFEPSISFLDADPSMGLINQFPELNQIVIESSNLSFQSFMSFSNDNLFTKQLSDFSGNLEENFPCIFHHDDKNDIPVSGHFVSGGDFQESKKRKAIDASESSSGYSTPPASENGITRQNSSGRGKKMKSNEKEENKPKEAVYVRARRGQATNSHSLAERVRRGKINERLRCLKDIVPGCYKTMGMAVMLDEIINYVHSLQNQVEFLSMKLTAASNFYGFNSERDAIETLQLAKAYEAQKVQRIVRGGYEGLASTQLGLFDLSFGCCPSLPHNT</sequence>
<dbReference type="AlphaFoldDB" id="A0ABC8R433"/>
<feature type="region of interest" description="Disordered" evidence="7">
    <location>
        <begin position="101"/>
        <end position="148"/>
    </location>
</feature>
<accession>A0ABC8R433</accession>
<dbReference type="Gene3D" id="4.10.280.10">
    <property type="entry name" value="Helix-loop-helix DNA-binding domain"/>
    <property type="match status" value="1"/>
</dbReference>
<dbReference type="InterPro" id="IPR036638">
    <property type="entry name" value="HLH_DNA-bd_sf"/>
</dbReference>
<evidence type="ECO:0000256" key="2">
    <source>
        <dbReference type="ARBA" id="ARBA00023015"/>
    </source>
</evidence>
<keyword evidence="4" id="KW-0804">Transcription</keyword>
<dbReference type="SUPFAM" id="SSF47459">
    <property type="entry name" value="HLH, helix-loop-helix DNA-binding domain"/>
    <property type="match status" value="1"/>
</dbReference>
<feature type="compositionally biased region" description="Basic and acidic residues" evidence="7">
    <location>
        <begin position="137"/>
        <end position="148"/>
    </location>
</feature>
<dbReference type="CDD" id="cd18919">
    <property type="entry name" value="bHLH_AtBPE_like"/>
    <property type="match status" value="1"/>
</dbReference>
<dbReference type="Pfam" id="PF00010">
    <property type="entry name" value="HLH"/>
    <property type="match status" value="1"/>
</dbReference>
<evidence type="ECO:0000256" key="1">
    <source>
        <dbReference type="ARBA" id="ARBA00004123"/>
    </source>
</evidence>